<dbReference type="Proteomes" id="UP001600165">
    <property type="component" value="Unassembled WGS sequence"/>
</dbReference>
<dbReference type="EMBL" id="JBHZOL010000110">
    <property type="protein sequence ID" value="MFE4108433.1"/>
    <property type="molecule type" value="Genomic_DNA"/>
</dbReference>
<protein>
    <submittedName>
        <fullName evidence="1">Uncharacterized protein</fullName>
    </submittedName>
</protein>
<organism evidence="1 2">
    <name type="scientific">Almyronema epifaneia S1</name>
    <dbReference type="NCBI Taxonomy" id="2991925"/>
    <lineage>
        <taxon>Bacteria</taxon>
        <taxon>Bacillati</taxon>
        <taxon>Cyanobacteriota</taxon>
        <taxon>Cyanophyceae</taxon>
        <taxon>Nodosilineales</taxon>
        <taxon>Nodosilineaceae</taxon>
        <taxon>Almyronema</taxon>
        <taxon>Almyronema epifaneia</taxon>
    </lineage>
</organism>
<dbReference type="RefSeq" id="WP_377968064.1">
    <property type="nucleotide sequence ID" value="NZ_JBHZOL010000110.1"/>
</dbReference>
<evidence type="ECO:0000313" key="1">
    <source>
        <dbReference type="EMBL" id="MFE4108433.1"/>
    </source>
</evidence>
<gene>
    <name evidence="1" type="ORF">ACFVKH_19310</name>
</gene>
<sequence>MRITTAAEVYDNSKALTWPALQKHNAIAYLHLFPDFWLCCKGLGTDHLNLSY</sequence>
<proteinExistence type="predicted"/>
<reference evidence="1 2" key="1">
    <citation type="submission" date="2024-10" db="EMBL/GenBank/DDBJ databases">
        <authorList>
            <person name="Ratan Roy A."/>
            <person name="Morales Sandoval P.H."/>
            <person name="De Los Santos Villalobos S."/>
            <person name="Chakraborty S."/>
            <person name="Mukherjee J."/>
        </authorList>
    </citation>
    <scope>NUCLEOTIDE SEQUENCE [LARGE SCALE GENOMIC DNA]</scope>
    <source>
        <strain evidence="1 2">S1</strain>
    </source>
</reference>
<accession>A0ABW6IJM7</accession>
<name>A0ABW6IJM7_9CYAN</name>
<comment type="caution">
    <text evidence="1">The sequence shown here is derived from an EMBL/GenBank/DDBJ whole genome shotgun (WGS) entry which is preliminary data.</text>
</comment>
<keyword evidence="2" id="KW-1185">Reference proteome</keyword>
<evidence type="ECO:0000313" key="2">
    <source>
        <dbReference type="Proteomes" id="UP001600165"/>
    </source>
</evidence>